<dbReference type="GO" id="GO:0006935">
    <property type="term" value="P:chemotaxis"/>
    <property type="evidence" value="ECO:0007669"/>
    <property type="project" value="InterPro"/>
</dbReference>
<dbReference type="PANTHER" id="PTHR22617">
    <property type="entry name" value="CHEMOTAXIS SENSOR HISTIDINE KINASE-RELATED"/>
    <property type="match status" value="1"/>
</dbReference>
<dbReference type="EMBL" id="AORV01000046">
    <property type="protein sequence ID" value="EMS70782.1"/>
    <property type="molecule type" value="Genomic_DNA"/>
</dbReference>
<dbReference type="Pfam" id="PF01584">
    <property type="entry name" value="CheW"/>
    <property type="match status" value="1"/>
</dbReference>
<dbReference type="Proteomes" id="UP000014155">
    <property type="component" value="Unassembled WGS sequence"/>
</dbReference>
<dbReference type="AlphaFoldDB" id="S0FHC1"/>
<dbReference type="Gene3D" id="2.30.30.40">
    <property type="entry name" value="SH3 Domains"/>
    <property type="match status" value="1"/>
</dbReference>
<dbReference type="STRING" id="1195236.CTER_3387"/>
<reference evidence="3 4" key="1">
    <citation type="journal article" date="2013" name="Genome Announc.">
        <title>Draft Genome Sequence of the Cellulolytic, Mesophilic, Anaerobic Bacterium Clostridium termitidis Strain CT1112 (DSM 5398).</title>
        <authorList>
            <person name="Lal S."/>
            <person name="Ramachandran U."/>
            <person name="Zhang X."/>
            <person name="Munir R."/>
            <person name="Sparling R."/>
            <person name="Levin D.B."/>
        </authorList>
    </citation>
    <scope>NUCLEOTIDE SEQUENCE [LARGE SCALE GENOMIC DNA]</scope>
    <source>
        <strain evidence="3 4">CT1112</strain>
    </source>
</reference>
<dbReference type="InterPro" id="IPR002545">
    <property type="entry name" value="CheW-lke_dom"/>
</dbReference>
<evidence type="ECO:0000259" key="2">
    <source>
        <dbReference type="PROSITE" id="PS50851"/>
    </source>
</evidence>
<feature type="domain" description="CheW-like" evidence="2">
    <location>
        <begin position="23"/>
        <end position="162"/>
    </location>
</feature>
<feature type="region of interest" description="Disordered" evidence="1">
    <location>
        <begin position="1"/>
        <end position="23"/>
    </location>
</feature>
<name>S0FHC1_RUMCE</name>
<dbReference type="PROSITE" id="PS50851">
    <property type="entry name" value="CHEW"/>
    <property type="match status" value="1"/>
</dbReference>
<dbReference type="SUPFAM" id="SSF50341">
    <property type="entry name" value="CheW-like"/>
    <property type="match status" value="1"/>
</dbReference>
<gene>
    <name evidence="3" type="ORF">CTER_3387</name>
</gene>
<dbReference type="RefSeq" id="WP_004627575.1">
    <property type="nucleotide sequence ID" value="NZ_AORV01000046.1"/>
</dbReference>
<proteinExistence type="predicted"/>
<dbReference type="GO" id="GO:0005829">
    <property type="term" value="C:cytosol"/>
    <property type="evidence" value="ECO:0007669"/>
    <property type="project" value="TreeGrafter"/>
</dbReference>
<dbReference type="GO" id="GO:0007165">
    <property type="term" value="P:signal transduction"/>
    <property type="evidence" value="ECO:0007669"/>
    <property type="project" value="InterPro"/>
</dbReference>
<organism evidence="3 4">
    <name type="scientific">Ruminiclostridium cellobioparum subsp. termitidis CT1112</name>
    <dbReference type="NCBI Taxonomy" id="1195236"/>
    <lineage>
        <taxon>Bacteria</taxon>
        <taxon>Bacillati</taxon>
        <taxon>Bacillota</taxon>
        <taxon>Clostridia</taxon>
        <taxon>Eubacteriales</taxon>
        <taxon>Oscillospiraceae</taxon>
        <taxon>Ruminiclostridium</taxon>
    </lineage>
</organism>
<dbReference type="eggNOG" id="COG0835">
    <property type="taxonomic scope" value="Bacteria"/>
</dbReference>
<comment type="caution">
    <text evidence="3">The sequence shown here is derived from an EMBL/GenBank/DDBJ whole genome shotgun (WGS) entry which is preliminary data.</text>
</comment>
<dbReference type="CDD" id="cd00732">
    <property type="entry name" value="CheW"/>
    <property type="match status" value="1"/>
</dbReference>
<accession>S0FHC1</accession>
<evidence type="ECO:0000313" key="4">
    <source>
        <dbReference type="Proteomes" id="UP000014155"/>
    </source>
</evidence>
<dbReference type="InterPro" id="IPR039315">
    <property type="entry name" value="CheW"/>
</dbReference>
<dbReference type="PANTHER" id="PTHR22617:SF23">
    <property type="entry name" value="CHEMOTAXIS PROTEIN CHEW"/>
    <property type="match status" value="1"/>
</dbReference>
<sequence length="168" mass="18979">MSENLDRELMGKETDEREEDTQKGRFLTFNLDKEAYGIEITHVTEIIGIQPVTQVPELPDYIKGIINLRGKIIPVMDVRLRFKKNFREYNDRTCVIVIDIDDLSIGLIVDSVSEVIAIPDTEIVAPPEVGKGGNKYVKGIGKVHSDVILLLDCNRLLNDEDTENLLNI</sequence>
<evidence type="ECO:0000256" key="1">
    <source>
        <dbReference type="SAM" id="MobiDB-lite"/>
    </source>
</evidence>
<keyword evidence="4" id="KW-1185">Reference proteome</keyword>
<dbReference type="InterPro" id="IPR036061">
    <property type="entry name" value="CheW-like_dom_sf"/>
</dbReference>
<dbReference type="SMART" id="SM00260">
    <property type="entry name" value="CheW"/>
    <property type="match status" value="1"/>
</dbReference>
<protein>
    <submittedName>
        <fullName evidence="3">Chemotaxis signal transduction protein</fullName>
    </submittedName>
</protein>
<evidence type="ECO:0000313" key="3">
    <source>
        <dbReference type="EMBL" id="EMS70782.1"/>
    </source>
</evidence>
<dbReference type="PATRIC" id="fig|1195236.3.peg.3610"/>
<dbReference type="Gene3D" id="2.40.50.180">
    <property type="entry name" value="CheA-289, Domain 4"/>
    <property type="match status" value="1"/>
</dbReference>